<dbReference type="InterPro" id="IPR000315">
    <property type="entry name" value="Znf_B-box"/>
</dbReference>
<dbReference type="PROSITE" id="PS50119">
    <property type="entry name" value="ZF_BBOX"/>
    <property type="match status" value="2"/>
</dbReference>
<feature type="domain" description="B box-type" evidence="4">
    <location>
        <begin position="92"/>
        <end position="133"/>
    </location>
</feature>
<dbReference type="Proteomes" id="UP001150062">
    <property type="component" value="Unassembled WGS sequence"/>
</dbReference>
<dbReference type="CDD" id="cd19757">
    <property type="entry name" value="Bbox1"/>
    <property type="match status" value="1"/>
</dbReference>
<accession>A0ABQ8YS79</accession>
<feature type="coiled-coil region" evidence="2">
    <location>
        <begin position="144"/>
        <end position="257"/>
    </location>
</feature>
<name>A0ABQ8YS79_9EUKA</name>
<dbReference type="Gene3D" id="2.60.120.920">
    <property type="match status" value="1"/>
</dbReference>
<evidence type="ECO:0000313" key="6">
    <source>
        <dbReference type="Proteomes" id="UP001150062"/>
    </source>
</evidence>
<dbReference type="Gene3D" id="3.30.160.60">
    <property type="entry name" value="Classic Zinc Finger"/>
    <property type="match status" value="1"/>
</dbReference>
<evidence type="ECO:0000256" key="1">
    <source>
        <dbReference type="PROSITE-ProRule" id="PRU00024"/>
    </source>
</evidence>
<reference evidence="5" key="1">
    <citation type="submission" date="2022-08" db="EMBL/GenBank/DDBJ databases">
        <title>Novel sulfate-reducing endosymbionts in the free-living metamonad Anaeramoeba.</title>
        <authorList>
            <person name="Jerlstrom-Hultqvist J."/>
            <person name="Cepicka I."/>
            <person name="Gallot-Lavallee L."/>
            <person name="Salas-Leiva D."/>
            <person name="Curtis B.A."/>
            <person name="Zahonova K."/>
            <person name="Pipaliya S."/>
            <person name="Dacks J."/>
            <person name="Roger A.J."/>
        </authorList>
    </citation>
    <scope>NUCLEOTIDE SEQUENCE</scope>
    <source>
        <strain evidence="5">Schooner1</strain>
    </source>
</reference>
<comment type="caution">
    <text evidence="5">The sequence shown here is derived from an EMBL/GenBank/DDBJ whole genome shotgun (WGS) entry which is preliminary data.</text>
</comment>
<feature type="compositionally biased region" description="Basic residues" evidence="3">
    <location>
        <begin position="8"/>
        <end position="19"/>
    </location>
</feature>
<keyword evidence="1" id="KW-0479">Metal-binding</keyword>
<evidence type="ECO:0000256" key="2">
    <source>
        <dbReference type="SAM" id="Coils"/>
    </source>
</evidence>
<dbReference type="SUPFAM" id="SSF57845">
    <property type="entry name" value="B-box zinc-binding domain"/>
    <property type="match status" value="1"/>
</dbReference>
<keyword evidence="2" id="KW-0175">Coiled coil</keyword>
<evidence type="ECO:0000313" key="5">
    <source>
        <dbReference type="EMBL" id="KAJ6247406.1"/>
    </source>
</evidence>
<sequence>MSEPKNSQSKKKKKSQTRRKNQDPKRLKDIQIPVDLPIPECGVCEKKRADFYCTKCEIHYCQNCEPEVHTSFWKKKHRESIFKVPYIPNKDDFQNKCQKHKKELILYCETEQTFICIECNKACYQNNHITIPLDLKSQKYLQKLKEISLEISQKTEKYEQIVENNKEKLEELKKIIYQTTEKIQKNKQYQNKIQDITNLDQEKENIQIINESRKIIEETNKIKDRKTKKKIEKKRILQAEMERVTRLKKTKRREREKQMRFRIVKEMELEKKNRLISLKLPKEKFNPRMNQNNLVKITNNNRTISKPKGFILKVDTGAIFRTGVQICGKNIYSKGKHEIKIKIDKFPMKGYNNFMEFGVFNLQDQENFILKQGLVGDKTCYSFCTYWCRSSSKTDPICSKSKHENGKKVYESYASHVHLNEGDILILKLNMDKKKIKFIINKKKLGVGFKILPERVLFYANISDLHKTNQITLI</sequence>
<dbReference type="InterPro" id="IPR043136">
    <property type="entry name" value="B30.2/SPRY_sf"/>
</dbReference>
<organism evidence="5 6">
    <name type="scientific">Anaeramoeba flamelloides</name>
    <dbReference type="NCBI Taxonomy" id="1746091"/>
    <lineage>
        <taxon>Eukaryota</taxon>
        <taxon>Metamonada</taxon>
        <taxon>Anaeramoebidae</taxon>
        <taxon>Anaeramoeba</taxon>
    </lineage>
</organism>
<evidence type="ECO:0000259" key="4">
    <source>
        <dbReference type="PROSITE" id="PS50119"/>
    </source>
</evidence>
<evidence type="ECO:0000256" key="3">
    <source>
        <dbReference type="SAM" id="MobiDB-lite"/>
    </source>
</evidence>
<keyword evidence="1" id="KW-0863">Zinc-finger</keyword>
<feature type="domain" description="B box-type" evidence="4">
    <location>
        <begin position="41"/>
        <end position="82"/>
    </location>
</feature>
<proteinExistence type="predicted"/>
<dbReference type="EMBL" id="JAOAOG010000127">
    <property type="protein sequence ID" value="KAJ6247406.1"/>
    <property type="molecule type" value="Genomic_DNA"/>
</dbReference>
<dbReference type="InterPro" id="IPR047153">
    <property type="entry name" value="TRIM45/56/19-like"/>
</dbReference>
<dbReference type="Pfam" id="PF00643">
    <property type="entry name" value="zf-B_box"/>
    <property type="match status" value="1"/>
</dbReference>
<protein>
    <submittedName>
        <fullName evidence="5">Tripartite motif-containing protein</fullName>
    </submittedName>
</protein>
<feature type="compositionally biased region" description="Basic and acidic residues" evidence="3">
    <location>
        <begin position="20"/>
        <end position="29"/>
    </location>
</feature>
<keyword evidence="1" id="KW-0862">Zinc</keyword>
<gene>
    <name evidence="5" type="ORF">M0813_18935</name>
</gene>
<dbReference type="PANTHER" id="PTHR25462">
    <property type="entry name" value="BONUS, ISOFORM C-RELATED"/>
    <property type="match status" value="1"/>
</dbReference>
<dbReference type="PANTHER" id="PTHR25462:SF296">
    <property type="entry name" value="MEIOTIC P26, ISOFORM F"/>
    <property type="match status" value="1"/>
</dbReference>
<feature type="region of interest" description="Disordered" evidence="3">
    <location>
        <begin position="1"/>
        <end position="29"/>
    </location>
</feature>
<keyword evidence="6" id="KW-1185">Reference proteome</keyword>